<comment type="caution">
    <text evidence="1">The sequence shown here is derived from an EMBL/GenBank/DDBJ whole genome shotgun (WGS) entry which is preliminary data.</text>
</comment>
<dbReference type="AlphaFoldDB" id="A0AAN8BJ69"/>
<proteinExistence type="predicted"/>
<dbReference type="Proteomes" id="UP001335648">
    <property type="component" value="Unassembled WGS sequence"/>
</dbReference>
<evidence type="ECO:0000313" key="2">
    <source>
        <dbReference type="Proteomes" id="UP001335648"/>
    </source>
</evidence>
<sequence>MIYHDRHPALPTGGGLGWVSPRPLMKFRGRGPMGLPVPLHLLPLRTHRGIAPGISLKPLLCLLIPLPVRPLQLLPVHGQAL</sequence>
<gene>
    <name evidence="1" type="ORF">CesoFtcFv8_017302</name>
</gene>
<evidence type="ECO:0000313" key="1">
    <source>
        <dbReference type="EMBL" id="KAK5886250.1"/>
    </source>
</evidence>
<accession>A0AAN8BJ69</accession>
<reference evidence="1 2" key="1">
    <citation type="journal article" date="2023" name="Mol. Biol. Evol.">
        <title>Genomics of Secondarily Temperate Adaptation in the Only Non-Antarctic Icefish.</title>
        <authorList>
            <person name="Rivera-Colon A.G."/>
            <person name="Rayamajhi N."/>
            <person name="Minhas B.F."/>
            <person name="Madrigal G."/>
            <person name="Bilyk K.T."/>
            <person name="Yoon V."/>
            <person name="Hune M."/>
            <person name="Gregory S."/>
            <person name="Cheng C.H.C."/>
            <person name="Catchen J.M."/>
        </authorList>
    </citation>
    <scope>NUCLEOTIDE SEQUENCE [LARGE SCALE GENOMIC DNA]</scope>
    <source>
        <strain evidence="1">JC2023a</strain>
    </source>
</reference>
<protein>
    <submittedName>
        <fullName evidence="1">Uncharacterized protein</fullName>
    </submittedName>
</protein>
<organism evidence="1 2">
    <name type="scientific">Champsocephalus esox</name>
    <name type="common">pike icefish</name>
    <dbReference type="NCBI Taxonomy" id="159716"/>
    <lineage>
        <taxon>Eukaryota</taxon>
        <taxon>Metazoa</taxon>
        <taxon>Chordata</taxon>
        <taxon>Craniata</taxon>
        <taxon>Vertebrata</taxon>
        <taxon>Euteleostomi</taxon>
        <taxon>Actinopterygii</taxon>
        <taxon>Neopterygii</taxon>
        <taxon>Teleostei</taxon>
        <taxon>Neoteleostei</taxon>
        <taxon>Acanthomorphata</taxon>
        <taxon>Eupercaria</taxon>
        <taxon>Perciformes</taxon>
        <taxon>Notothenioidei</taxon>
        <taxon>Channichthyidae</taxon>
        <taxon>Champsocephalus</taxon>
    </lineage>
</organism>
<name>A0AAN8BJ69_9TELE</name>
<dbReference type="EMBL" id="JAULUE010002059">
    <property type="protein sequence ID" value="KAK5886250.1"/>
    <property type="molecule type" value="Genomic_DNA"/>
</dbReference>
<keyword evidence="2" id="KW-1185">Reference proteome</keyword>